<evidence type="ECO:0000256" key="1">
    <source>
        <dbReference type="ARBA" id="ARBA00000085"/>
    </source>
</evidence>
<comment type="caution">
    <text evidence="13">The sequence shown here is derived from an EMBL/GenBank/DDBJ whole genome shotgun (WGS) entry which is preliminary data.</text>
</comment>
<dbReference type="CDD" id="cd16917">
    <property type="entry name" value="HATPase_UhpB-NarQ-NarX-like"/>
    <property type="match status" value="1"/>
</dbReference>
<keyword evidence="5" id="KW-0547">Nucleotide-binding</keyword>
<dbReference type="Gene3D" id="1.20.5.1930">
    <property type="match status" value="1"/>
</dbReference>
<proteinExistence type="predicted"/>
<dbReference type="RefSeq" id="WP_379738243.1">
    <property type="nucleotide sequence ID" value="NZ_JBHSGW010000002.1"/>
</dbReference>
<dbReference type="Pfam" id="PF13374">
    <property type="entry name" value="TPR_10"/>
    <property type="match status" value="1"/>
</dbReference>
<dbReference type="Proteomes" id="UP001595885">
    <property type="component" value="Unassembled WGS sequence"/>
</dbReference>
<dbReference type="InterPro" id="IPR005467">
    <property type="entry name" value="His_kinase_dom"/>
</dbReference>
<dbReference type="InterPro" id="IPR011712">
    <property type="entry name" value="Sig_transdc_His_kin_sub3_dim/P"/>
</dbReference>
<evidence type="ECO:0000256" key="4">
    <source>
        <dbReference type="ARBA" id="ARBA00022679"/>
    </source>
</evidence>
<keyword evidence="11" id="KW-0472">Membrane</keyword>
<dbReference type="InterPro" id="IPR036890">
    <property type="entry name" value="HATPase_C_sf"/>
</dbReference>
<keyword evidence="10" id="KW-0175">Coiled coil</keyword>
<feature type="repeat" description="TPR" evidence="9">
    <location>
        <begin position="118"/>
        <end position="151"/>
    </location>
</feature>
<evidence type="ECO:0000313" key="13">
    <source>
        <dbReference type="EMBL" id="MFC4738942.1"/>
    </source>
</evidence>
<sequence>MKKSYFLFVLLFNVIFSQNHKIDSLNQVIKTTKNDSIKVDTYNKLSWKYIFSDKEKALEILNVTEKYALETNQKYGYNSFLNNKGIYFDVNGFSDSAKIYFEKAVAYSVKNKFPIQEQYSYNNLGMYAWNKGKYQDALNYFFKALKLAEVNVKINKSIFIDATLNNIGLIYQEMELFEKAILYHEKALKIRSKREYSQGEASSYNNLGICYKELNKIKEAKNAFENGIKKANESKDKTQYYNNLQGLAQIYAIENNPQKALELFLESYNRPSEIPINAATKVKITSEIAELYLKLNQTDKAIAYGEICVSEIEKDKNSDVYEVNVYKTLATAYYKKGNTEKGSFYNELFYEKTTLKFKESSAKALQELETKYESEKKELELVQAKNENLVKENKIKRKNYLIYGAFGLAFLLGLIGFLVYKQQKLKNKQLIKENELRQALSKIETQNKLQVQRLEISRELHDNIGSQLTFIISSIDNLKFFDLSKEDFNKKYDTISNFTRKTITELRDSIWAMNKEEITFEDLKGRTANFIENAKISLQGIQFEFVYPKEYEKIKLDSKTGITLYRIIQEGVNNAIKHAKANKIVVTIDVNSERTILKIYDNGNGFDYKTTEKGNGINSLEKRAKEINGTIEFVNQNGMQVIVKVPKT</sequence>
<evidence type="ECO:0000256" key="3">
    <source>
        <dbReference type="ARBA" id="ARBA00022553"/>
    </source>
</evidence>
<evidence type="ECO:0000256" key="6">
    <source>
        <dbReference type="ARBA" id="ARBA00022777"/>
    </source>
</evidence>
<dbReference type="PROSITE" id="PS50005">
    <property type="entry name" value="TPR"/>
    <property type="match status" value="3"/>
</dbReference>
<dbReference type="Pfam" id="PF13424">
    <property type="entry name" value="TPR_12"/>
    <property type="match status" value="1"/>
</dbReference>
<evidence type="ECO:0000256" key="9">
    <source>
        <dbReference type="PROSITE-ProRule" id="PRU00339"/>
    </source>
</evidence>
<keyword evidence="7" id="KW-0067">ATP-binding</keyword>
<dbReference type="Pfam" id="PF07730">
    <property type="entry name" value="HisKA_3"/>
    <property type="match status" value="1"/>
</dbReference>
<dbReference type="Pfam" id="PF02518">
    <property type="entry name" value="HATPase_c"/>
    <property type="match status" value="1"/>
</dbReference>
<evidence type="ECO:0000256" key="10">
    <source>
        <dbReference type="SAM" id="Coils"/>
    </source>
</evidence>
<feature type="transmembrane region" description="Helical" evidence="11">
    <location>
        <begin position="400"/>
        <end position="420"/>
    </location>
</feature>
<feature type="domain" description="Histidine kinase" evidence="12">
    <location>
        <begin position="459"/>
        <end position="648"/>
    </location>
</feature>
<dbReference type="SMART" id="SM00028">
    <property type="entry name" value="TPR"/>
    <property type="match status" value="6"/>
</dbReference>
<comment type="catalytic activity">
    <reaction evidence="1">
        <text>ATP + protein L-histidine = ADP + protein N-phospho-L-histidine.</text>
        <dbReference type="EC" id="2.7.13.3"/>
    </reaction>
</comment>
<dbReference type="PANTHER" id="PTHR24421">
    <property type="entry name" value="NITRATE/NITRITE SENSOR PROTEIN NARX-RELATED"/>
    <property type="match status" value="1"/>
</dbReference>
<evidence type="ECO:0000313" key="14">
    <source>
        <dbReference type="Proteomes" id="UP001595885"/>
    </source>
</evidence>
<keyword evidence="11" id="KW-0812">Transmembrane</keyword>
<dbReference type="EMBL" id="JBHSGW010000002">
    <property type="protein sequence ID" value="MFC4738942.1"/>
    <property type="molecule type" value="Genomic_DNA"/>
</dbReference>
<feature type="repeat" description="TPR" evidence="9">
    <location>
        <begin position="161"/>
        <end position="194"/>
    </location>
</feature>
<dbReference type="PROSITE" id="PS50109">
    <property type="entry name" value="HIS_KIN"/>
    <property type="match status" value="1"/>
</dbReference>
<evidence type="ECO:0000259" key="12">
    <source>
        <dbReference type="PROSITE" id="PS50109"/>
    </source>
</evidence>
<evidence type="ECO:0000256" key="8">
    <source>
        <dbReference type="ARBA" id="ARBA00023012"/>
    </source>
</evidence>
<keyword evidence="9" id="KW-0802">TPR repeat</keyword>
<dbReference type="Gene3D" id="1.25.40.10">
    <property type="entry name" value="Tetratricopeptide repeat domain"/>
    <property type="match status" value="3"/>
</dbReference>
<keyword evidence="3" id="KW-0597">Phosphoprotein</keyword>
<dbReference type="InterPro" id="IPR050482">
    <property type="entry name" value="Sensor_HK_TwoCompSys"/>
</dbReference>
<feature type="coiled-coil region" evidence="10">
    <location>
        <begin position="358"/>
        <end position="399"/>
    </location>
</feature>
<evidence type="ECO:0000256" key="2">
    <source>
        <dbReference type="ARBA" id="ARBA00012438"/>
    </source>
</evidence>
<name>A0ABV9P011_9FLAO</name>
<protein>
    <recommendedName>
        <fullName evidence="2">histidine kinase</fullName>
        <ecNumber evidence="2">2.7.13.3</ecNumber>
    </recommendedName>
</protein>
<keyword evidence="4" id="KW-0808">Transferase</keyword>
<reference evidence="14" key="1">
    <citation type="journal article" date="2019" name="Int. J. Syst. Evol. Microbiol.">
        <title>The Global Catalogue of Microorganisms (GCM) 10K type strain sequencing project: providing services to taxonomists for standard genome sequencing and annotation.</title>
        <authorList>
            <consortium name="The Broad Institute Genomics Platform"/>
            <consortium name="The Broad Institute Genome Sequencing Center for Infectious Disease"/>
            <person name="Wu L."/>
            <person name="Ma J."/>
        </authorList>
    </citation>
    <scope>NUCLEOTIDE SEQUENCE [LARGE SCALE GENOMIC DNA]</scope>
    <source>
        <strain evidence="14">CCUG 50349</strain>
    </source>
</reference>
<dbReference type="Gene3D" id="3.30.565.10">
    <property type="entry name" value="Histidine kinase-like ATPase, C-terminal domain"/>
    <property type="match status" value="1"/>
</dbReference>
<dbReference type="InterPro" id="IPR011990">
    <property type="entry name" value="TPR-like_helical_dom_sf"/>
</dbReference>
<dbReference type="InterPro" id="IPR003594">
    <property type="entry name" value="HATPase_dom"/>
</dbReference>
<accession>A0ABV9P011</accession>
<keyword evidence="8" id="KW-0902">Two-component regulatory system</keyword>
<dbReference type="SUPFAM" id="SSF55874">
    <property type="entry name" value="ATPase domain of HSP90 chaperone/DNA topoisomerase II/histidine kinase"/>
    <property type="match status" value="1"/>
</dbReference>
<organism evidence="13 14">
    <name type="scientific">Flavobacterium ponti</name>
    <dbReference type="NCBI Taxonomy" id="665133"/>
    <lineage>
        <taxon>Bacteria</taxon>
        <taxon>Pseudomonadati</taxon>
        <taxon>Bacteroidota</taxon>
        <taxon>Flavobacteriia</taxon>
        <taxon>Flavobacteriales</taxon>
        <taxon>Flavobacteriaceae</taxon>
        <taxon>Flavobacterium</taxon>
    </lineage>
</organism>
<keyword evidence="11" id="KW-1133">Transmembrane helix</keyword>
<dbReference type="EC" id="2.7.13.3" evidence="2"/>
<evidence type="ECO:0000256" key="5">
    <source>
        <dbReference type="ARBA" id="ARBA00022741"/>
    </source>
</evidence>
<dbReference type="PANTHER" id="PTHR24421:SF10">
    <property type="entry name" value="NITRATE_NITRITE SENSOR PROTEIN NARQ"/>
    <property type="match status" value="1"/>
</dbReference>
<dbReference type="SUPFAM" id="SSF48452">
    <property type="entry name" value="TPR-like"/>
    <property type="match status" value="3"/>
</dbReference>
<feature type="repeat" description="TPR" evidence="9">
    <location>
        <begin position="201"/>
        <end position="234"/>
    </location>
</feature>
<evidence type="ECO:0000256" key="7">
    <source>
        <dbReference type="ARBA" id="ARBA00022840"/>
    </source>
</evidence>
<keyword evidence="14" id="KW-1185">Reference proteome</keyword>
<dbReference type="InterPro" id="IPR019734">
    <property type="entry name" value="TPR_rpt"/>
</dbReference>
<gene>
    <name evidence="13" type="ORF">ACFO3U_02945</name>
</gene>
<evidence type="ECO:0000256" key="11">
    <source>
        <dbReference type="SAM" id="Phobius"/>
    </source>
</evidence>
<keyword evidence="6" id="KW-0418">Kinase</keyword>